<dbReference type="UniPathway" id="UPA00148">
    <property type="reaction ID" value="UER00236"/>
</dbReference>
<evidence type="ECO:0000256" key="10">
    <source>
        <dbReference type="ARBA" id="ARBA00022573"/>
    </source>
</evidence>
<evidence type="ECO:0000256" key="8">
    <source>
        <dbReference type="ARBA" id="ARBA00012016"/>
    </source>
</evidence>
<dbReference type="EMBL" id="RHHQ01000025">
    <property type="protein sequence ID" value="RNB80133.1"/>
    <property type="molecule type" value="Genomic_DNA"/>
</dbReference>
<evidence type="ECO:0000256" key="14">
    <source>
        <dbReference type="ARBA" id="ARBA00022840"/>
    </source>
</evidence>
<evidence type="ECO:0000256" key="18">
    <source>
        <dbReference type="PIRSR" id="PIRSR006135-1"/>
    </source>
</evidence>
<comment type="pathway">
    <text evidence="6">Cofactor biosynthesis; adenosylcobalamin biosynthesis; adenosylcobalamin from cob(II)yrinate a,c-diamide: step 5/7.</text>
</comment>
<organism evidence="20 21">
    <name type="scientific">Brevibacillus fluminis</name>
    <dbReference type="NCBI Taxonomy" id="511487"/>
    <lineage>
        <taxon>Bacteria</taxon>
        <taxon>Bacillati</taxon>
        <taxon>Bacillota</taxon>
        <taxon>Bacilli</taxon>
        <taxon>Bacillales</taxon>
        <taxon>Paenibacillaceae</taxon>
        <taxon>Brevibacillus</taxon>
    </lineage>
</organism>
<dbReference type="PANTHER" id="PTHR34848:SF1">
    <property type="entry name" value="BIFUNCTIONAL ADENOSYLCOBALAMIN BIOSYNTHESIS PROTEIN COBU"/>
    <property type="match status" value="1"/>
</dbReference>
<dbReference type="GO" id="GO:0009236">
    <property type="term" value="P:cobalamin biosynthetic process"/>
    <property type="evidence" value="ECO:0007669"/>
    <property type="project" value="UniProtKB-UniPathway"/>
</dbReference>
<comment type="caution">
    <text evidence="20">The sequence shown here is derived from an EMBL/GenBank/DDBJ whole genome shotgun (WGS) entry which is preliminary data.</text>
</comment>
<comment type="catalytic activity">
    <reaction evidence="2">
        <text>adenosylcob(III)inamide phosphate + GTP + H(+) = adenosylcob(III)inamide-GDP + diphosphate</text>
        <dbReference type="Rhea" id="RHEA:22712"/>
        <dbReference type="ChEBI" id="CHEBI:15378"/>
        <dbReference type="ChEBI" id="CHEBI:33019"/>
        <dbReference type="ChEBI" id="CHEBI:37565"/>
        <dbReference type="ChEBI" id="CHEBI:58502"/>
        <dbReference type="ChEBI" id="CHEBI:60487"/>
        <dbReference type="EC" id="2.7.7.62"/>
    </reaction>
</comment>
<comment type="catalytic activity">
    <reaction evidence="1">
        <text>adenosylcob(III)inamide + ATP = adenosylcob(III)inamide phosphate + ADP + H(+)</text>
        <dbReference type="Rhea" id="RHEA:15769"/>
        <dbReference type="ChEBI" id="CHEBI:2480"/>
        <dbReference type="ChEBI" id="CHEBI:15378"/>
        <dbReference type="ChEBI" id="CHEBI:30616"/>
        <dbReference type="ChEBI" id="CHEBI:58502"/>
        <dbReference type="ChEBI" id="CHEBI:456216"/>
        <dbReference type="EC" id="2.7.1.156"/>
    </reaction>
</comment>
<keyword evidence="15 19" id="KW-0342">GTP-binding</keyword>
<evidence type="ECO:0000256" key="11">
    <source>
        <dbReference type="ARBA" id="ARBA00022679"/>
    </source>
</evidence>
<dbReference type="Gene3D" id="3.40.50.300">
    <property type="entry name" value="P-loop containing nucleotide triphosphate hydrolases"/>
    <property type="match status" value="1"/>
</dbReference>
<evidence type="ECO:0000313" key="20">
    <source>
        <dbReference type="EMBL" id="RNB80133.1"/>
    </source>
</evidence>
<evidence type="ECO:0000256" key="6">
    <source>
        <dbReference type="ARBA" id="ARBA00005159"/>
    </source>
</evidence>
<dbReference type="AlphaFoldDB" id="A0A3M8CWR4"/>
<dbReference type="GO" id="GO:0005525">
    <property type="term" value="F:GTP binding"/>
    <property type="evidence" value="ECO:0007669"/>
    <property type="project" value="UniProtKB-KW"/>
</dbReference>
<feature type="active site" description="GMP-histidine intermediate" evidence="18">
    <location>
        <position position="48"/>
    </location>
</feature>
<comment type="function">
    <text evidence="4">Catalyzes ATP-dependent phosphorylation of adenosylcobinamide and addition of GMP to adenosylcobinamide phosphate.</text>
</comment>
<evidence type="ECO:0000256" key="13">
    <source>
        <dbReference type="ARBA" id="ARBA00022777"/>
    </source>
</evidence>
<dbReference type="EC" id="2.7.1.156" evidence="8"/>
<dbReference type="InterPro" id="IPR003203">
    <property type="entry name" value="CobU/CobP"/>
</dbReference>
<evidence type="ECO:0000256" key="19">
    <source>
        <dbReference type="PIRSR" id="PIRSR006135-2"/>
    </source>
</evidence>
<dbReference type="CDD" id="cd00544">
    <property type="entry name" value="CobU"/>
    <property type="match status" value="1"/>
</dbReference>
<dbReference type="EC" id="2.7.7.62" evidence="9"/>
<keyword evidence="13 20" id="KW-0418">Kinase</keyword>
<dbReference type="InterPro" id="IPR027417">
    <property type="entry name" value="P-loop_NTPase"/>
</dbReference>
<dbReference type="GO" id="GO:0043752">
    <property type="term" value="F:adenosylcobinamide kinase activity"/>
    <property type="evidence" value="ECO:0007669"/>
    <property type="project" value="UniProtKB-EC"/>
</dbReference>
<comment type="pathway">
    <text evidence="5">Cofactor biosynthesis; adenosylcobalamin biosynthesis; adenosylcobalamin from cob(II)yrinate a,c-diamide: step 6/7.</text>
</comment>
<sequence length="178" mass="19614">MSVILITGGVRSGKSRIGEERAAESDKVIYVATGMVTDAEMRDRITQHQIQRPSHWRTLEAPESLVGTIGHFEAEETVLLDSLTTWVSNQLVKVPEEQMRDQGVNDAILSELGAWLEQMKARRQRVIVITDEVGYGGIAMSRLGRWFQDVLGEANQLVASAADEVVAVMSGIPVRIKG</sequence>
<evidence type="ECO:0000313" key="21">
    <source>
        <dbReference type="Proteomes" id="UP000271031"/>
    </source>
</evidence>
<keyword evidence="20" id="KW-0548">Nucleotidyltransferase</keyword>
<dbReference type="RefSeq" id="WP_122921117.1">
    <property type="nucleotide sequence ID" value="NZ_RHHQ01000025.1"/>
</dbReference>
<dbReference type="PANTHER" id="PTHR34848">
    <property type="match status" value="1"/>
</dbReference>
<evidence type="ECO:0000256" key="17">
    <source>
        <dbReference type="ARBA" id="ARBA00030571"/>
    </source>
</evidence>
<name>A0A3M8CWR4_9BACL</name>
<evidence type="ECO:0000256" key="3">
    <source>
        <dbReference type="ARBA" id="ARBA00001522"/>
    </source>
</evidence>
<dbReference type="OrthoDB" id="9799422at2"/>
<feature type="binding site" evidence="19">
    <location>
        <begin position="8"/>
        <end position="15"/>
    </location>
    <ligand>
        <name>GTP</name>
        <dbReference type="ChEBI" id="CHEBI:37565"/>
    </ligand>
</feature>
<keyword evidence="12 19" id="KW-0547">Nucleotide-binding</keyword>
<keyword evidence="11 20" id="KW-0808">Transferase</keyword>
<dbReference type="GO" id="GO:0008820">
    <property type="term" value="F:cobinamide phosphate guanylyltransferase activity"/>
    <property type="evidence" value="ECO:0007669"/>
    <property type="project" value="UniProtKB-EC"/>
</dbReference>
<evidence type="ECO:0000256" key="15">
    <source>
        <dbReference type="ARBA" id="ARBA00023134"/>
    </source>
</evidence>
<dbReference type="GO" id="GO:0005524">
    <property type="term" value="F:ATP binding"/>
    <property type="evidence" value="ECO:0007669"/>
    <property type="project" value="UniProtKB-KW"/>
</dbReference>
<proteinExistence type="inferred from homology"/>
<protein>
    <recommendedName>
        <fullName evidence="16">Adenosylcobinamide kinase</fullName>
        <ecNumber evidence="8">2.7.1.156</ecNumber>
        <ecNumber evidence="9">2.7.7.62</ecNumber>
    </recommendedName>
    <alternativeName>
        <fullName evidence="17">Adenosylcobinamide-phosphate guanylyltransferase</fullName>
    </alternativeName>
</protein>
<gene>
    <name evidence="20" type="ORF">EDM56_27360</name>
</gene>
<reference evidence="20 21" key="1">
    <citation type="submission" date="2018-10" db="EMBL/GenBank/DDBJ databases">
        <title>Phylogenomics of Brevibacillus.</title>
        <authorList>
            <person name="Dunlap C."/>
        </authorList>
    </citation>
    <scope>NUCLEOTIDE SEQUENCE [LARGE SCALE GENOMIC DNA]</scope>
    <source>
        <strain evidence="20 21">JCM 15716</strain>
    </source>
</reference>
<evidence type="ECO:0000256" key="16">
    <source>
        <dbReference type="ARBA" id="ARBA00029570"/>
    </source>
</evidence>
<dbReference type="NCBIfam" id="NF004469">
    <property type="entry name" value="PRK05800.1"/>
    <property type="match status" value="1"/>
</dbReference>
<keyword evidence="21" id="KW-1185">Reference proteome</keyword>
<accession>A0A3M8CWR4</accession>
<feature type="binding site" evidence="19">
    <location>
        <begin position="32"/>
        <end position="34"/>
    </location>
    <ligand>
        <name>GTP</name>
        <dbReference type="ChEBI" id="CHEBI:37565"/>
    </ligand>
</feature>
<comment type="catalytic activity">
    <reaction evidence="3">
        <text>adenosylcob(III)inamide + GTP = adenosylcob(III)inamide phosphate + GDP + H(+)</text>
        <dbReference type="Rhea" id="RHEA:15765"/>
        <dbReference type="ChEBI" id="CHEBI:2480"/>
        <dbReference type="ChEBI" id="CHEBI:15378"/>
        <dbReference type="ChEBI" id="CHEBI:37565"/>
        <dbReference type="ChEBI" id="CHEBI:58189"/>
        <dbReference type="ChEBI" id="CHEBI:58502"/>
        <dbReference type="EC" id="2.7.1.156"/>
    </reaction>
</comment>
<evidence type="ECO:0000256" key="5">
    <source>
        <dbReference type="ARBA" id="ARBA00004692"/>
    </source>
</evidence>
<feature type="binding site" evidence="19">
    <location>
        <position position="60"/>
    </location>
    <ligand>
        <name>GTP</name>
        <dbReference type="ChEBI" id="CHEBI:37565"/>
    </ligand>
</feature>
<evidence type="ECO:0000256" key="7">
    <source>
        <dbReference type="ARBA" id="ARBA00007490"/>
    </source>
</evidence>
<evidence type="ECO:0000256" key="4">
    <source>
        <dbReference type="ARBA" id="ARBA00003889"/>
    </source>
</evidence>
<dbReference type="PIRSF" id="PIRSF006135">
    <property type="entry name" value="CobU"/>
    <property type="match status" value="1"/>
</dbReference>
<feature type="binding site" evidence="19">
    <location>
        <position position="81"/>
    </location>
    <ligand>
        <name>GTP</name>
        <dbReference type="ChEBI" id="CHEBI:37565"/>
    </ligand>
</feature>
<dbReference type="Pfam" id="PF02283">
    <property type="entry name" value="CobU"/>
    <property type="match status" value="1"/>
</dbReference>
<evidence type="ECO:0000256" key="1">
    <source>
        <dbReference type="ARBA" id="ARBA00000312"/>
    </source>
</evidence>
<evidence type="ECO:0000256" key="9">
    <source>
        <dbReference type="ARBA" id="ARBA00012523"/>
    </source>
</evidence>
<dbReference type="SUPFAM" id="SSF52540">
    <property type="entry name" value="P-loop containing nucleoside triphosphate hydrolases"/>
    <property type="match status" value="1"/>
</dbReference>
<keyword evidence="14" id="KW-0067">ATP-binding</keyword>
<evidence type="ECO:0000256" key="2">
    <source>
        <dbReference type="ARBA" id="ARBA00000711"/>
    </source>
</evidence>
<keyword evidence="10" id="KW-0169">Cobalamin biosynthesis</keyword>
<comment type="similarity">
    <text evidence="7">Belongs to the CobU/CobP family.</text>
</comment>
<evidence type="ECO:0000256" key="12">
    <source>
        <dbReference type="ARBA" id="ARBA00022741"/>
    </source>
</evidence>
<dbReference type="Proteomes" id="UP000271031">
    <property type="component" value="Unassembled WGS sequence"/>
</dbReference>